<dbReference type="RefSeq" id="WP_272090948.1">
    <property type="nucleotide sequence ID" value="NZ_JAQNDL010000003.1"/>
</dbReference>
<proteinExistence type="predicted"/>
<sequence length="281" mass="31284">MSFDQEAFLTRAIAEASDAQGDVAPPWARWPEIPHSSIGWRMGYGESWAEIWHEWLARAPSDRGWRLAYLKRHAPAPRTWTRSAVSTYAPELRPRDDDGSLRAELEAAGVIADDVAIVAWERLHGSMPPAPWAGRGERLPATEFRYGARKYDFWARWCARRRAEGTLTEWLAAVGPAPTSWEAVLEAVRDGKAETLEGETYAQAAVLLAAHGLLPAPWSRGEEPAALRGQYDGEVSYTDAWSLWAGYRFDDTSTWEAYLRGQPPAPRGWAKAVKQAGPRGG</sequence>
<dbReference type="Proteomes" id="UP001221686">
    <property type="component" value="Unassembled WGS sequence"/>
</dbReference>
<organism evidence="1 2">
    <name type="scientific">Nannocystis bainbridge</name>
    <dbReference type="NCBI Taxonomy" id="2995303"/>
    <lineage>
        <taxon>Bacteria</taxon>
        <taxon>Pseudomonadati</taxon>
        <taxon>Myxococcota</taxon>
        <taxon>Polyangia</taxon>
        <taxon>Nannocystales</taxon>
        <taxon>Nannocystaceae</taxon>
        <taxon>Nannocystis</taxon>
    </lineage>
</organism>
<accession>A0ABT5EBY5</accession>
<comment type="caution">
    <text evidence="1">The sequence shown here is derived from an EMBL/GenBank/DDBJ whole genome shotgun (WGS) entry which is preliminary data.</text>
</comment>
<gene>
    <name evidence="1" type="ORF">POL25_36350</name>
</gene>
<evidence type="ECO:0000313" key="1">
    <source>
        <dbReference type="EMBL" id="MDC0722418.1"/>
    </source>
</evidence>
<evidence type="ECO:0000313" key="2">
    <source>
        <dbReference type="Proteomes" id="UP001221686"/>
    </source>
</evidence>
<evidence type="ECO:0008006" key="3">
    <source>
        <dbReference type="Google" id="ProtNLM"/>
    </source>
</evidence>
<protein>
    <recommendedName>
        <fullName evidence="3">DUF4034 domain-containing protein</fullName>
    </recommendedName>
</protein>
<name>A0ABT5EBY5_9BACT</name>
<dbReference type="EMBL" id="JAQNDL010000003">
    <property type="protein sequence ID" value="MDC0722418.1"/>
    <property type="molecule type" value="Genomic_DNA"/>
</dbReference>
<reference evidence="1 2" key="1">
    <citation type="submission" date="2022-11" db="EMBL/GenBank/DDBJ databases">
        <title>Minimal conservation of predation-associated metabolite biosynthetic gene clusters underscores biosynthetic potential of Myxococcota including descriptions for ten novel species: Archangium lansinium sp. nov., Myxococcus landrumus sp. nov., Nannocystis bai.</title>
        <authorList>
            <person name="Ahearne A."/>
            <person name="Stevens C."/>
            <person name="Dowd S."/>
        </authorList>
    </citation>
    <scope>NUCLEOTIDE SEQUENCE [LARGE SCALE GENOMIC DNA]</scope>
    <source>
        <strain evidence="1 2">BB15-2</strain>
    </source>
</reference>
<keyword evidence="2" id="KW-1185">Reference proteome</keyword>